<sequence length="402" mass="44257">MLASTVTYSAEYYKTSSLKQVNNTQLEAVGRRTDFSTQQNLDNVIKKATLSLSSSTMLPIIGQSMKQRIFLNTGKGGQYSSLGVAEITSLLTSLDYVIDHDTKQIYLLKRIDGINCKNFGYKWKVGTVQEYNCPKDAADRAASNRCTSQANIANCKVVKLCTDSTCTTDISTLPSNANIGNIYAKITAIYTPTGAATDLGETIYRGEKLPPSENEKILLDDSDLARLMLGMTNDRNYSWTSVTQIFTAANEYEITRNGAYLELEKALRASSNTVSDDSTIKPDKDANGNSTGGFNLPSFCDWAKPVCDFISWVKEEATGETDTEVNIQESDISANHNIDKKYFSYEGGCPPDYTFEITIFGYTDSVTISYVLFCNYLRGLAPYLLFISYVGGAFIVAGVRNA</sequence>
<accession>A0A2N0WA13</accession>
<keyword evidence="1" id="KW-0472">Membrane</keyword>
<keyword evidence="1" id="KW-1133">Transmembrane helix</keyword>
<name>A0A2N0WA13_9GAMM</name>
<reference evidence="2 3" key="1">
    <citation type="submission" date="2017-12" db="EMBL/GenBank/DDBJ databases">
        <title>Draft Genome sequences of multiple microbial strains isolated from spacecraft associated surfaces.</title>
        <authorList>
            <person name="Seuylemezian A."/>
            <person name="Vaishampayan P."/>
            <person name="Venkateswaran K."/>
        </authorList>
    </citation>
    <scope>NUCLEOTIDE SEQUENCE [LARGE SCALE GENOMIC DNA]</scope>
    <source>
        <strain evidence="2 3">2P01AA</strain>
    </source>
</reference>
<proteinExistence type="predicted"/>
<evidence type="ECO:0000256" key="1">
    <source>
        <dbReference type="SAM" id="Phobius"/>
    </source>
</evidence>
<dbReference type="NCBIfam" id="NF041109">
    <property type="entry name" value="VF_TspB_C_term"/>
    <property type="match status" value="1"/>
</dbReference>
<dbReference type="Proteomes" id="UP000233553">
    <property type="component" value="Unassembled WGS sequence"/>
</dbReference>
<evidence type="ECO:0000313" key="2">
    <source>
        <dbReference type="EMBL" id="PKF31326.1"/>
    </source>
</evidence>
<comment type="caution">
    <text evidence="2">The sequence shown here is derived from an EMBL/GenBank/DDBJ whole genome shotgun (WGS) entry which is preliminary data.</text>
</comment>
<evidence type="ECO:0000313" key="3">
    <source>
        <dbReference type="Proteomes" id="UP000233553"/>
    </source>
</evidence>
<gene>
    <name evidence="2" type="ORF">CW311_19425</name>
</gene>
<keyword evidence="1" id="KW-0812">Transmembrane</keyword>
<feature type="transmembrane region" description="Helical" evidence="1">
    <location>
        <begin position="380"/>
        <end position="399"/>
    </location>
</feature>
<protein>
    <submittedName>
        <fullName evidence="2">Uncharacterized protein</fullName>
    </submittedName>
</protein>
<dbReference type="EMBL" id="PISJ01000023">
    <property type="protein sequence ID" value="PKF31326.1"/>
    <property type="molecule type" value="Genomic_DNA"/>
</dbReference>
<dbReference type="AlphaFoldDB" id="A0A2N0WA13"/>
<organism evidence="2 3">
    <name type="scientific">Acinetobacter proteolyticus</name>
    <dbReference type="NCBI Taxonomy" id="1776741"/>
    <lineage>
        <taxon>Bacteria</taxon>
        <taxon>Pseudomonadati</taxon>
        <taxon>Pseudomonadota</taxon>
        <taxon>Gammaproteobacteria</taxon>
        <taxon>Moraxellales</taxon>
        <taxon>Moraxellaceae</taxon>
        <taxon>Acinetobacter</taxon>
    </lineage>
</organism>